<evidence type="ECO:0000256" key="1">
    <source>
        <dbReference type="SAM" id="SignalP"/>
    </source>
</evidence>
<dbReference type="EMBL" id="SLXP01000009">
    <property type="protein sequence ID" value="TCP40021.1"/>
    <property type="molecule type" value="Genomic_DNA"/>
</dbReference>
<dbReference type="SUPFAM" id="SSF81901">
    <property type="entry name" value="HCP-like"/>
    <property type="match status" value="1"/>
</dbReference>
<comment type="caution">
    <text evidence="3">The sequence shown here is derived from an EMBL/GenBank/DDBJ whole genome shotgun (WGS) entry which is preliminary data.</text>
</comment>
<evidence type="ECO:0000259" key="2">
    <source>
        <dbReference type="Pfam" id="PF01471"/>
    </source>
</evidence>
<gene>
    <name evidence="3" type="ORF">EV662_109147</name>
</gene>
<dbReference type="Proteomes" id="UP000294835">
    <property type="component" value="Unassembled WGS sequence"/>
</dbReference>
<protein>
    <submittedName>
        <fullName evidence="3">TPR repeat protein</fullName>
    </submittedName>
</protein>
<dbReference type="InterPro" id="IPR036365">
    <property type="entry name" value="PGBD-like_sf"/>
</dbReference>
<dbReference type="AlphaFoldDB" id="A0A4R2Q0H3"/>
<sequence length="468" mass="49843">MHRFPLVLSLCLLAVGLALPVAGQDRPDIAALQKGLFSEEPATREAAESQLRELADAGNAEAAGILSRDYYKRGDQKAAMGILGAAAAAGDIPSIQRLTWLLRQAGADEAEIVAALRMGWEAGDVVSGISYARGLLRVGGPDNTRDAREVFEAASVMPGFTAWSDLAKMRKTGAGGAVDPEGAFVATRKSAEAGNFWSALHLARMLLNGEGTAPDPAAALGYFKTAMEGEAEAAATARRDLAAAHLYRKFGPLSDPDAGLDLAAEGVAEGDLRMVRIAVTMPDQAGAARRKAERLRKTALEIAREAAAGGDETAARSLFDYWHRLAIRSPDAARREAEIVEAYGGLLDRPRLVRHELLKAAPQLWGQAARAEAVATLETLEGKDYTAALLDLRQYRALYIQALQSRLAEAGFDPGTVDGLFGPRTRRAIEVFCKAYDVEPECRHGPLSWQLGKVVGNLLGPGADPAKP</sequence>
<dbReference type="InterPro" id="IPR002477">
    <property type="entry name" value="Peptidoglycan-bd-like"/>
</dbReference>
<feature type="domain" description="Peptidoglycan binding-like" evidence="2">
    <location>
        <begin position="400"/>
        <end position="432"/>
    </location>
</feature>
<name>A0A4R2Q0H3_9RHOB</name>
<dbReference type="InterPro" id="IPR036366">
    <property type="entry name" value="PGBDSf"/>
</dbReference>
<feature type="signal peptide" evidence="1">
    <location>
        <begin position="1"/>
        <end position="23"/>
    </location>
</feature>
<dbReference type="Gene3D" id="1.10.101.10">
    <property type="entry name" value="PGBD-like superfamily/PGBD"/>
    <property type="match status" value="1"/>
</dbReference>
<dbReference type="InterPro" id="IPR011990">
    <property type="entry name" value="TPR-like_helical_dom_sf"/>
</dbReference>
<reference evidence="3 4" key="1">
    <citation type="submission" date="2019-03" db="EMBL/GenBank/DDBJ databases">
        <title>Genomic Encyclopedia of Type Strains, Phase IV (KMG-IV): sequencing the most valuable type-strain genomes for metagenomic binning, comparative biology and taxonomic classification.</title>
        <authorList>
            <person name="Goeker M."/>
        </authorList>
    </citation>
    <scope>NUCLEOTIDE SEQUENCE [LARGE SCALE GENOMIC DNA]</scope>
    <source>
        <strain evidence="3 4">DSM 18063</strain>
    </source>
</reference>
<evidence type="ECO:0000313" key="4">
    <source>
        <dbReference type="Proteomes" id="UP000294835"/>
    </source>
</evidence>
<dbReference type="Pfam" id="PF01471">
    <property type="entry name" value="PG_binding_1"/>
    <property type="match status" value="1"/>
</dbReference>
<proteinExistence type="predicted"/>
<keyword evidence="4" id="KW-1185">Reference proteome</keyword>
<dbReference type="SUPFAM" id="SSF47090">
    <property type="entry name" value="PGBD-like"/>
    <property type="match status" value="1"/>
</dbReference>
<dbReference type="Gene3D" id="1.25.40.10">
    <property type="entry name" value="Tetratricopeptide repeat domain"/>
    <property type="match status" value="1"/>
</dbReference>
<accession>A0A4R2Q0H3</accession>
<evidence type="ECO:0000313" key="3">
    <source>
        <dbReference type="EMBL" id="TCP40021.1"/>
    </source>
</evidence>
<keyword evidence="1" id="KW-0732">Signal</keyword>
<dbReference type="RefSeq" id="WP_165915601.1">
    <property type="nucleotide sequence ID" value="NZ_SLXP01000009.1"/>
</dbReference>
<feature type="chain" id="PRO_5020292896" evidence="1">
    <location>
        <begin position="24"/>
        <end position="468"/>
    </location>
</feature>
<organism evidence="3 4">
    <name type="scientific">Rhodovulum marinum</name>
    <dbReference type="NCBI Taxonomy" id="320662"/>
    <lineage>
        <taxon>Bacteria</taxon>
        <taxon>Pseudomonadati</taxon>
        <taxon>Pseudomonadota</taxon>
        <taxon>Alphaproteobacteria</taxon>
        <taxon>Rhodobacterales</taxon>
        <taxon>Paracoccaceae</taxon>
        <taxon>Rhodovulum</taxon>
    </lineage>
</organism>